<feature type="coiled-coil region" evidence="1">
    <location>
        <begin position="168"/>
        <end position="209"/>
    </location>
</feature>
<evidence type="ECO:0000313" key="2">
    <source>
        <dbReference type="EMBL" id="MBM0651023.1"/>
    </source>
</evidence>
<name>A0ABS1YX78_9FLAO</name>
<dbReference type="RefSeq" id="WP_203093358.1">
    <property type="nucleotide sequence ID" value="NZ_JAESPH010000004.1"/>
</dbReference>
<reference evidence="2 3" key="1">
    <citation type="submission" date="2021-01" db="EMBL/GenBank/DDBJ databases">
        <title>Evidence that Capnocytophaga endodontalis is a later homotypic synonym for Capnocytophaga genospecies AHN8471, and request for opinion on proposed recognition of strain AHN8471 as type strain of the species.</title>
        <authorList>
            <person name="Nicholson A.C."/>
            <person name="Hopper C.L."/>
            <person name="Gulvik C.A."/>
            <person name="Mcquiston J.R."/>
            <person name="Lau E.F."/>
        </authorList>
    </citation>
    <scope>NUCLEOTIDE SEQUENCE [LARGE SCALE GENOMIC DNA]</scope>
    <source>
        <strain evidence="2 3">AHN9576</strain>
    </source>
</reference>
<proteinExistence type="predicted"/>
<dbReference type="EMBL" id="JAEUAH010000013">
    <property type="protein sequence ID" value="MBM0651023.1"/>
    <property type="molecule type" value="Genomic_DNA"/>
</dbReference>
<gene>
    <name evidence="2" type="ORF">JNB19_09715</name>
</gene>
<comment type="caution">
    <text evidence="2">The sequence shown here is derived from an EMBL/GenBank/DDBJ whole genome shotgun (WGS) entry which is preliminary data.</text>
</comment>
<keyword evidence="3" id="KW-1185">Reference proteome</keyword>
<keyword evidence="1" id="KW-0175">Coiled coil</keyword>
<dbReference type="Proteomes" id="UP000603506">
    <property type="component" value="Unassembled WGS sequence"/>
</dbReference>
<protein>
    <submittedName>
        <fullName evidence="2">Uncharacterized protein</fullName>
    </submittedName>
</protein>
<evidence type="ECO:0000256" key="1">
    <source>
        <dbReference type="SAM" id="Coils"/>
    </source>
</evidence>
<sequence>MENPAERIEQFLSENPANIITVTQGTARLAKQVSPKYGFTLQDIHTLYGSVSDFLKALPAKGFTTDVKIDLKRLYGAGAKQTTYKIETLTLNFKKETPMNEVAPAPTAPTVPTIPTAPTVPTIPTAPTAPSVPTAPTESPVRLAPPNAMGYPMGLGYTPVATTDWISSKVIEERYRDLLRDNDTLREDNKDLRSQLRTLNEEKASLKLQVEYGAQ</sequence>
<accession>A0ABS1YX78</accession>
<evidence type="ECO:0000313" key="3">
    <source>
        <dbReference type="Proteomes" id="UP000603506"/>
    </source>
</evidence>
<organism evidence="2 3">
    <name type="scientific">Capnocytophaga genosp. AHN8471</name>
    <dbReference type="NCBI Taxonomy" id="327574"/>
    <lineage>
        <taxon>Bacteria</taxon>
        <taxon>Pseudomonadati</taxon>
        <taxon>Bacteroidota</taxon>
        <taxon>Flavobacteriia</taxon>
        <taxon>Flavobacteriales</taxon>
        <taxon>Flavobacteriaceae</taxon>
        <taxon>Capnocytophaga</taxon>
    </lineage>
</organism>